<comment type="function">
    <text evidence="2">Endopeptidase that degrades small peptides of less than 7 kDa, such as glucagon and insulin.</text>
</comment>
<dbReference type="Pfam" id="PF00675">
    <property type="entry name" value="Peptidase_M16"/>
    <property type="match status" value="1"/>
</dbReference>
<dbReference type="Pfam" id="PF16187">
    <property type="entry name" value="Peptidase_M16_M"/>
    <property type="match status" value="1"/>
</dbReference>
<name>A0A918K127_9GAMM</name>
<keyword evidence="6" id="KW-0645">Protease</keyword>
<dbReference type="GO" id="GO:0005737">
    <property type="term" value="C:cytoplasm"/>
    <property type="evidence" value="ECO:0007669"/>
    <property type="project" value="UniProtKB-ARBA"/>
</dbReference>
<keyword evidence="8" id="KW-0378">Hydrolase</keyword>
<evidence type="ECO:0000256" key="13">
    <source>
        <dbReference type="ARBA" id="ARBA00033450"/>
    </source>
</evidence>
<dbReference type="InterPro" id="IPR001431">
    <property type="entry name" value="Pept_M16_Zn_BS"/>
</dbReference>
<comment type="cofactor">
    <cofactor evidence="1">
        <name>Zn(2+)</name>
        <dbReference type="ChEBI" id="CHEBI:29105"/>
    </cofactor>
</comment>
<reference evidence="19" key="1">
    <citation type="journal article" date="2014" name="Int. J. Syst. Evol. Microbiol.">
        <title>Complete genome sequence of Corynebacterium casei LMG S-19264T (=DSM 44701T), isolated from a smear-ripened cheese.</title>
        <authorList>
            <consortium name="US DOE Joint Genome Institute (JGI-PGF)"/>
            <person name="Walter F."/>
            <person name="Albersmeier A."/>
            <person name="Kalinowski J."/>
            <person name="Ruckert C."/>
        </authorList>
    </citation>
    <scope>NUCLEOTIDE SEQUENCE</scope>
    <source>
        <strain evidence="19">KCTC 22169</strain>
    </source>
</reference>
<dbReference type="InterPro" id="IPR054734">
    <property type="entry name" value="PqqF-like_C_4"/>
</dbReference>
<dbReference type="AlphaFoldDB" id="A0A918K127"/>
<evidence type="ECO:0000256" key="3">
    <source>
        <dbReference type="ARBA" id="ARBA00007261"/>
    </source>
</evidence>
<proteinExistence type="inferred from homology"/>
<dbReference type="EC" id="3.4.24.55" evidence="4"/>
<dbReference type="InterPro" id="IPR011765">
    <property type="entry name" value="Pept_M16_N"/>
</dbReference>
<protein>
    <recommendedName>
        <fullName evidence="5">Protease 3</fullName>
        <ecNumber evidence="4">3.4.24.55</ecNumber>
    </recommendedName>
    <alternativeName>
        <fullName evidence="13">Pitrilysin</fullName>
    </alternativeName>
    <alternativeName>
        <fullName evidence="12">Protease III</fullName>
    </alternativeName>
    <alternativeName>
        <fullName evidence="11">Protease pi</fullName>
    </alternativeName>
</protein>
<evidence type="ECO:0000313" key="20">
    <source>
        <dbReference type="Proteomes" id="UP000626148"/>
    </source>
</evidence>
<evidence type="ECO:0000259" key="18">
    <source>
        <dbReference type="Pfam" id="PF22456"/>
    </source>
</evidence>
<evidence type="ECO:0000256" key="7">
    <source>
        <dbReference type="ARBA" id="ARBA00022723"/>
    </source>
</evidence>
<evidence type="ECO:0000259" key="15">
    <source>
        <dbReference type="Pfam" id="PF00675"/>
    </source>
</evidence>
<dbReference type="FunFam" id="3.30.830.10:FF:000012">
    <property type="entry name" value="Protease 3"/>
    <property type="match status" value="1"/>
</dbReference>
<comment type="similarity">
    <text evidence="3 14">Belongs to the peptidase M16 family.</text>
</comment>
<feature type="domain" description="Peptidase M16 N-terminal" evidence="15">
    <location>
        <begin position="57"/>
        <end position="192"/>
    </location>
</feature>
<feature type="domain" description="Peptidase M16 C-terminal" evidence="16">
    <location>
        <begin position="215"/>
        <end position="393"/>
    </location>
</feature>
<dbReference type="PROSITE" id="PS00143">
    <property type="entry name" value="INSULINASE"/>
    <property type="match status" value="1"/>
</dbReference>
<evidence type="ECO:0000259" key="16">
    <source>
        <dbReference type="Pfam" id="PF05193"/>
    </source>
</evidence>
<evidence type="ECO:0000256" key="11">
    <source>
        <dbReference type="ARBA" id="ARBA00029597"/>
    </source>
</evidence>
<evidence type="ECO:0000256" key="12">
    <source>
        <dbReference type="ARBA" id="ARBA00031184"/>
    </source>
</evidence>
<dbReference type="Pfam" id="PF22456">
    <property type="entry name" value="PqqF-like_C_4"/>
    <property type="match status" value="1"/>
</dbReference>
<dbReference type="EMBL" id="BMXR01000001">
    <property type="protein sequence ID" value="GGX40608.1"/>
    <property type="molecule type" value="Genomic_DNA"/>
</dbReference>
<dbReference type="PANTHER" id="PTHR43690">
    <property type="entry name" value="NARDILYSIN"/>
    <property type="match status" value="1"/>
</dbReference>
<keyword evidence="7" id="KW-0479">Metal-binding</keyword>
<evidence type="ECO:0000256" key="14">
    <source>
        <dbReference type="RuleBase" id="RU004447"/>
    </source>
</evidence>
<keyword evidence="9" id="KW-0862">Zinc</keyword>
<feature type="domain" description="Peptidase M16 middle/third" evidence="17">
    <location>
        <begin position="399"/>
        <end position="682"/>
    </location>
</feature>
<evidence type="ECO:0000256" key="8">
    <source>
        <dbReference type="ARBA" id="ARBA00022801"/>
    </source>
</evidence>
<evidence type="ECO:0000256" key="10">
    <source>
        <dbReference type="ARBA" id="ARBA00023049"/>
    </source>
</evidence>
<dbReference type="RefSeq" id="WP_189606826.1">
    <property type="nucleotide sequence ID" value="NZ_BMXR01000001.1"/>
</dbReference>
<comment type="caution">
    <text evidence="19">The sequence shown here is derived from an EMBL/GenBank/DDBJ whole genome shotgun (WGS) entry which is preliminary data.</text>
</comment>
<evidence type="ECO:0000256" key="4">
    <source>
        <dbReference type="ARBA" id="ARBA00012449"/>
    </source>
</evidence>
<dbReference type="Proteomes" id="UP000626148">
    <property type="component" value="Unassembled WGS sequence"/>
</dbReference>
<evidence type="ECO:0000256" key="9">
    <source>
        <dbReference type="ARBA" id="ARBA00022833"/>
    </source>
</evidence>
<dbReference type="InterPro" id="IPR007863">
    <property type="entry name" value="Peptidase_M16_C"/>
</dbReference>
<evidence type="ECO:0000256" key="5">
    <source>
        <dbReference type="ARBA" id="ARBA00017565"/>
    </source>
</evidence>
<gene>
    <name evidence="19" type="ORF">GCM10007392_04210</name>
</gene>
<evidence type="ECO:0000259" key="17">
    <source>
        <dbReference type="Pfam" id="PF16187"/>
    </source>
</evidence>
<dbReference type="GO" id="GO:0046872">
    <property type="term" value="F:metal ion binding"/>
    <property type="evidence" value="ECO:0007669"/>
    <property type="project" value="UniProtKB-KW"/>
</dbReference>
<dbReference type="InterPro" id="IPR032632">
    <property type="entry name" value="Peptidase_M16_M"/>
</dbReference>
<dbReference type="Pfam" id="PF05193">
    <property type="entry name" value="Peptidase_M16_C"/>
    <property type="match status" value="1"/>
</dbReference>
<dbReference type="Gene3D" id="3.30.830.10">
    <property type="entry name" value="Metalloenzyme, LuxS/M16 peptidase-like"/>
    <property type="match status" value="4"/>
</dbReference>
<dbReference type="GO" id="GO:0004222">
    <property type="term" value="F:metalloendopeptidase activity"/>
    <property type="evidence" value="ECO:0007669"/>
    <property type="project" value="UniProtKB-EC"/>
</dbReference>
<evidence type="ECO:0000256" key="2">
    <source>
        <dbReference type="ARBA" id="ARBA00002184"/>
    </source>
</evidence>
<evidence type="ECO:0000313" key="19">
    <source>
        <dbReference type="EMBL" id="GGX40608.1"/>
    </source>
</evidence>
<dbReference type="SUPFAM" id="SSF63411">
    <property type="entry name" value="LuxS/MPP-like metallohydrolase"/>
    <property type="match status" value="4"/>
</dbReference>
<organism evidence="19 20">
    <name type="scientific">Saccharospirillum salsuginis</name>
    <dbReference type="NCBI Taxonomy" id="418750"/>
    <lineage>
        <taxon>Bacteria</taxon>
        <taxon>Pseudomonadati</taxon>
        <taxon>Pseudomonadota</taxon>
        <taxon>Gammaproteobacteria</taxon>
        <taxon>Oceanospirillales</taxon>
        <taxon>Saccharospirillaceae</taxon>
        <taxon>Saccharospirillum</taxon>
    </lineage>
</organism>
<keyword evidence="20" id="KW-1185">Reference proteome</keyword>
<keyword evidence="10" id="KW-0482">Metalloprotease</keyword>
<evidence type="ECO:0000256" key="1">
    <source>
        <dbReference type="ARBA" id="ARBA00001947"/>
    </source>
</evidence>
<accession>A0A918K127</accession>
<reference evidence="19" key="2">
    <citation type="submission" date="2020-09" db="EMBL/GenBank/DDBJ databases">
        <authorList>
            <person name="Sun Q."/>
            <person name="Kim S."/>
        </authorList>
    </citation>
    <scope>NUCLEOTIDE SEQUENCE</scope>
    <source>
        <strain evidence="19">KCTC 22169</strain>
    </source>
</reference>
<dbReference type="InterPro" id="IPR050626">
    <property type="entry name" value="Peptidase_M16"/>
</dbReference>
<feature type="domain" description="Coenzyme PQQ synthesis protein F-like C-terminal lobe" evidence="18">
    <location>
        <begin position="781"/>
        <end position="880"/>
    </location>
</feature>
<dbReference type="InterPro" id="IPR011249">
    <property type="entry name" value="Metalloenz_LuxS/M16"/>
</dbReference>
<evidence type="ECO:0000256" key="6">
    <source>
        <dbReference type="ARBA" id="ARBA00022670"/>
    </source>
</evidence>
<dbReference type="PANTHER" id="PTHR43690:SF18">
    <property type="entry name" value="INSULIN-DEGRADING ENZYME-RELATED"/>
    <property type="match status" value="1"/>
</dbReference>
<sequence>MKRGVLVALSVGIVAALASAGLWFYPTASADENPSNIAVSDFETRNFQTYQLDNGLKVLLVSDPESEKAAAALNVSVGSWSNPEDIPGLAHFLEHMLFLGTEKYPEVDGYHRFIEQNGGSDNAYTADENTLYYFDIDAQQLEPALDRFAQFFIAPLFNPDYVEREINAVHSEFTASLQNDSRRLEDAVREVVRPDHPASRLAIGNRETLQHPNLRDRLIEFYRQHYVADRLSLAVYGPQDIETLKSWVNDRFNGVRSVESTSPVYDQSLFETTQLPMLMEVEPRRETRQLSFRFPVPGTLDLRQSKPHAYIAHLLGHQSSGSLISALKERGWADALHTRSGGLTASTHSFEVNIQLTPEGLANWQAVATLMFDYLDRIESKGLEPWRYEELRTINTINFRFAEQVAPVTTVQRLAERLAVYDAPNVLRGPYMLENFDPETVRQWLGHLRPDNALVTLMHPEATTETQSQWYETPYSLTPLSGNQVAEWRTPEPSDDLSLPASNPFIPKDLSVLPMATPTSDLYNNLPQKIEIQPGFTLWYEQDDSFRTPKLDLTLLAETPVIADTAQAEIQTRLYLDLVDDALSEIRYQAGLAGSGYGLSQTDRGLQLRLYGYSDRLPVLLDTLLVELTEHQIDPERFTLLKSDLERRLRNTREDPVLNQMFRRLGEFLVRSSHTPDEMLAALENVTPESLIELRDRWVEQLRLTMLVHGNITESNARELGSRARTMLPPSADAPSVRPSVASLPERRYRHEMQIDHNDAALLGYYQGENSGLRERALYRLMAQLINAPYFAELRTELQLGYIVFARDYEVKDLPGLILYVQSPSTDPALLQLYSDRFLDQFLQRLQSMDQDTFEQYKQGLINELTQQEDNLYQLSRRYWQAILDGNPHFNTRIRLAQAVKTISLDGLTRAYETQVLDTEAKRLMMHQVGREMSEDYAEHGSGLVGFYPADDPAVVHEESSWIVPTFNNL</sequence>
<dbReference type="GO" id="GO:0006508">
    <property type="term" value="P:proteolysis"/>
    <property type="evidence" value="ECO:0007669"/>
    <property type="project" value="UniProtKB-KW"/>
</dbReference>
<dbReference type="FunFam" id="3.30.830.10:FF:000005">
    <property type="entry name" value="nardilysin isoform X1"/>
    <property type="match status" value="1"/>
</dbReference>